<evidence type="ECO:0000256" key="2">
    <source>
        <dbReference type="ARBA" id="ARBA00004370"/>
    </source>
</evidence>
<evidence type="ECO:0000256" key="5">
    <source>
        <dbReference type="ARBA" id="ARBA00018231"/>
    </source>
</evidence>
<keyword evidence="7" id="KW-0472">Membrane</keyword>
<evidence type="ECO:0000259" key="10">
    <source>
        <dbReference type="Pfam" id="PF10193"/>
    </source>
</evidence>
<protein>
    <recommendedName>
        <fullName evidence="5">Telomere length regulation protein TEL2 homolog</fullName>
    </recommendedName>
</protein>
<feature type="domain" description="Telomere length regulation protein conserved" evidence="10">
    <location>
        <begin position="508"/>
        <end position="616"/>
    </location>
</feature>
<accession>A0A9Q1AR90</accession>
<comment type="similarity">
    <text evidence="4">Belongs to the TEL2 family.</text>
</comment>
<dbReference type="InterPro" id="IPR051970">
    <property type="entry name" value="TEL2_Regulation"/>
</dbReference>
<dbReference type="GO" id="GO:0005829">
    <property type="term" value="C:cytosol"/>
    <property type="evidence" value="ECO:0007669"/>
    <property type="project" value="TreeGrafter"/>
</dbReference>
<reference evidence="12" key="1">
    <citation type="journal article" date="2023" name="DNA Res.">
        <title>Chromosome-level genome assembly of Phrynocephalus forsythii using third-generation DNA sequencing and Hi-C analysis.</title>
        <authorList>
            <person name="Qi Y."/>
            <person name="Zhao W."/>
            <person name="Zhao Y."/>
            <person name="Niu C."/>
            <person name="Cao S."/>
            <person name="Zhang Y."/>
        </authorList>
    </citation>
    <scope>NUCLEOTIDE SEQUENCE</scope>
    <source>
        <tissue evidence="12">Muscle</tissue>
    </source>
</reference>
<dbReference type="GO" id="GO:0005634">
    <property type="term" value="C:nucleus"/>
    <property type="evidence" value="ECO:0007669"/>
    <property type="project" value="UniProtKB-SubCell"/>
</dbReference>
<dbReference type="Proteomes" id="UP001142489">
    <property type="component" value="Unassembled WGS sequence"/>
</dbReference>
<evidence type="ECO:0000256" key="6">
    <source>
        <dbReference type="ARBA" id="ARBA00022490"/>
    </source>
</evidence>
<proteinExistence type="inferred from homology"/>
<dbReference type="Pfam" id="PF25320">
    <property type="entry name" value="TELO2_ARM"/>
    <property type="match status" value="1"/>
</dbReference>
<dbReference type="InterPro" id="IPR057348">
    <property type="entry name" value="TELO2_ARM"/>
</dbReference>
<dbReference type="PANTHER" id="PTHR15830">
    <property type="entry name" value="TELOMERE LENGTH REGULATION PROTEIN TEL2 FAMILY MEMBER"/>
    <property type="match status" value="1"/>
</dbReference>
<comment type="subcellular location">
    <subcellularLocation>
        <location evidence="3">Cytoplasm</location>
    </subcellularLocation>
    <subcellularLocation>
        <location evidence="2">Membrane</location>
    </subcellularLocation>
    <subcellularLocation>
        <location evidence="1">Nucleus</location>
    </subcellularLocation>
</comment>
<evidence type="ECO:0000256" key="8">
    <source>
        <dbReference type="ARBA" id="ARBA00023242"/>
    </source>
</evidence>
<evidence type="ECO:0000313" key="13">
    <source>
        <dbReference type="Proteomes" id="UP001142489"/>
    </source>
</evidence>
<dbReference type="AlphaFoldDB" id="A0A9Q1AR90"/>
<dbReference type="FunFam" id="1.25.40.720:FF:000003">
    <property type="entry name" value="Telomere length regulation protein TEL2 homolog"/>
    <property type="match status" value="1"/>
</dbReference>
<sequence>MDSDVSHVHHIVQEATDILTSSKDGVQLFKTLRRIKSYLNGSDISSKDKEEFIHNHFTPFLQCLVCNLSPDWVEKFQTDEEKELWISFFLEGPAEQSFMVLLDSIISAEPSFRLDKVVDVLEQFLQRAGLSKLMWELCEQQTQGGFLPFQETILNKVVCLPDHLGNKLQERNRPVFFPQNYFPLLGMEIIRVMERIFASLRGGLDCSISFVSQVLGKTCVHGRQQEILSVLVPQLTERTESDCIWQRMCWRLVASVPDRWMEAVICGFVHFSARPSALSRLLGNVVVKSKKAQFVMTQKLLLLQYSSPTSVLQALLGYLALDSMRRPLLNKVLKELLGIWGSRSAVKHSPAEQQLYISKAILICLSHLKEDDITSCKQELLASLMEGMKCHLDSNLPRIRHMGMVVAESVSARMMPEGPALKFTYVEDDEIQELKSLLVQRPEEAFITDPPDTERSSPLGADLQSGARPDPAAPEQAAEGPDSDLDSDDDLIPYDMSQDKELKKIHAPTYIRDCIEILTGPEDPDKYEATMSVLETLIRRNEAAAREVSVELAKVLLHLDDKSFISGFAALRHGALVAIIVTDPIAVTWYLTSEFYSLNYSLRQRLDILDALAMAAQELSRPSKAEALPGPRPPPSLQLLSSDGSAPVWRKVVDERIQKKTRRFAKGPSQAGPSSAPNRFASVAGHFFFPLLQNFDRPLSTFDLLGDDHLVLGRLLHTLAVLMYCAVHSGVATAMGKALLEFVWALRFHTDTYVRQGLLAAVSSTLCPWPLWLCRVAMGRRRGGVGEPAHSRPNQRHPLHGSHHASIPTTGKEEPCLGLSRFLNSKLFRRVKQTRYLCVSKKFNERQ</sequence>
<dbReference type="Pfam" id="PF10193">
    <property type="entry name" value="Telomere_reg-2"/>
    <property type="match status" value="1"/>
</dbReference>
<evidence type="ECO:0000259" key="11">
    <source>
        <dbReference type="Pfam" id="PF25320"/>
    </source>
</evidence>
<feature type="region of interest" description="Disordered" evidence="9">
    <location>
        <begin position="784"/>
        <end position="812"/>
    </location>
</feature>
<organism evidence="12 13">
    <name type="scientific">Phrynocephalus forsythii</name>
    <dbReference type="NCBI Taxonomy" id="171643"/>
    <lineage>
        <taxon>Eukaryota</taxon>
        <taxon>Metazoa</taxon>
        <taxon>Chordata</taxon>
        <taxon>Craniata</taxon>
        <taxon>Vertebrata</taxon>
        <taxon>Euteleostomi</taxon>
        <taxon>Lepidosauria</taxon>
        <taxon>Squamata</taxon>
        <taxon>Bifurcata</taxon>
        <taxon>Unidentata</taxon>
        <taxon>Episquamata</taxon>
        <taxon>Toxicofera</taxon>
        <taxon>Iguania</taxon>
        <taxon>Acrodonta</taxon>
        <taxon>Agamidae</taxon>
        <taxon>Agaminae</taxon>
        <taxon>Phrynocephalus</taxon>
    </lineage>
</organism>
<dbReference type="GO" id="GO:0042162">
    <property type="term" value="F:telomeric DNA binding"/>
    <property type="evidence" value="ECO:0007669"/>
    <property type="project" value="TreeGrafter"/>
</dbReference>
<dbReference type="InterPro" id="IPR019337">
    <property type="entry name" value="Telomere_length_regulation_dom"/>
</dbReference>
<dbReference type="PANTHER" id="PTHR15830:SF10">
    <property type="entry name" value="TELOMERE LENGTH REGULATION PROTEIN TEL2 HOMOLOG"/>
    <property type="match status" value="1"/>
</dbReference>
<dbReference type="GO" id="GO:0051879">
    <property type="term" value="F:Hsp90 protein binding"/>
    <property type="evidence" value="ECO:0007669"/>
    <property type="project" value="TreeGrafter"/>
</dbReference>
<evidence type="ECO:0000256" key="9">
    <source>
        <dbReference type="SAM" id="MobiDB-lite"/>
    </source>
</evidence>
<dbReference type="InterPro" id="IPR038528">
    <property type="entry name" value="TEL2_C_sf"/>
</dbReference>
<dbReference type="FunFam" id="1.25.40.720:FF:000001">
    <property type="entry name" value="Telomere length regulation protein TEL2"/>
    <property type="match status" value="1"/>
</dbReference>
<comment type="caution">
    <text evidence="12">The sequence shown here is derived from an EMBL/GenBank/DDBJ whole genome shotgun (WGS) entry which is preliminary data.</text>
</comment>
<keyword evidence="13" id="KW-1185">Reference proteome</keyword>
<feature type="region of interest" description="Disordered" evidence="9">
    <location>
        <begin position="445"/>
        <end position="491"/>
    </location>
</feature>
<keyword evidence="6" id="KW-0963">Cytoplasm</keyword>
<keyword evidence="8" id="KW-0539">Nucleus</keyword>
<evidence type="ECO:0000256" key="4">
    <source>
        <dbReference type="ARBA" id="ARBA00006133"/>
    </source>
</evidence>
<dbReference type="GO" id="GO:0051083">
    <property type="term" value="P:'de novo' cotranslational protein folding"/>
    <property type="evidence" value="ECO:0007669"/>
    <property type="project" value="TreeGrafter"/>
</dbReference>
<dbReference type="Gene3D" id="1.25.40.720">
    <property type="entry name" value="Telomere length regulation protein 2, C-terminal domain"/>
    <property type="match status" value="2"/>
</dbReference>
<evidence type="ECO:0000256" key="3">
    <source>
        <dbReference type="ARBA" id="ARBA00004496"/>
    </source>
</evidence>
<name>A0A9Q1AR90_9SAUR</name>
<feature type="domain" description="TELO2 ARM repeat" evidence="11">
    <location>
        <begin position="326"/>
        <end position="419"/>
    </location>
</feature>
<dbReference type="EMBL" id="JAPFRF010000021">
    <property type="protein sequence ID" value="KAJ7305773.1"/>
    <property type="molecule type" value="Genomic_DNA"/>
</dbReference>
<evidence type="ECO:0000256" key="7">
    <source>
        <dbReference type="ARBA" id="ARBA00023136"/>
    </source>
</evidence>
<feature type="compositionally biased region" description="Basic residues" evidence="9">
    <location>
        <begin position="793"/>
        <end position="803"/>
    </location>
</feature>
<evidence type="ECO:0000256" key="1">
    <source>
        <dbReference type="ARBA" id="ARBA00004123"/>
    </source>
</evidence>
<gene>
    <name evidence="12" type="ORF">JRQ81_010139</name>
</gene>
<feature type="compositionally biased region" description="Acidic residues" evidence="9">
    <location>
        <begin position="481"/>
        <end position="491"/>
    </location>
</feature>
<evidence type="ECO:0000313" key="12">
    <source>
        <dbReference type="EMBL" id="KAJ7305773.1"/>
    </source>
</evidence>
<dbReference type="GO" id="GO:0016020">
    <property type="term" value="C:membrane"/>
    <property type="evidence" value="ECO:0007669"/>
    <property type="project" value="UniProtKB-SubCell"/>
</dbReference>
<dbReference type="OrthoDB" id="10258062at2759"/>